<dbReference type="STRING" id="436010.A0A167TIR6"/>
<name>A0A167TIR6_9AGAM</name>
<comment type="similarity">
    <text evidence="1">Belongs to the glycosyl hydrolase 3 family.</text>
</comment>
<dbReference type="AlphaFoldDB" id="A0A167TIR6"/>
<evidence type="ECO:0000256" key="3">
    <source>
        <dbReference type="ARBA" id="ARBA00023295"/>
    </source>
</evidence>
<dbReference type="Gene3D" id="3.40.50.1700">
    <property type="entry name" value="Glycoside hydrolase family 3 C-terminal domain"/>
    <property type="match status" value="1"/>
</dbReference>
<dbReference type="PRINTS" id="PR00133">
    <property type="entry name" value="GLHYDRLASE3"/>
</dbReference>
<dbReference type="GO" id="GO:0009254">
    <property type="term" value="P:peptidoglycan turnover"/>
    <property type="evidence" value="ECO:0007669"/>
    <property type="project" value="TreeGrafter"/>
</dbReference>
<gene>
    <name evidence="5" type="ORF">FIBSPDRAFT_808174</name>
</gene>
<proteinExistence type="inferred from homology"/>
<organism evidence="5 6">
    <name type="scientific">Athelia psychrophila</name>
    <dbReference type="NCBI Taxonomy" id="1759441"/>
    <lineage>
        <taxon>Eukaryota</taxon>
        <taxon>Fungi</taxon>
        <taxon>Dikarya</taxon>
        <taxon>Basidiomycota</taxon>
        <taxon>Agaricomycotina</taxon>
        <taxon>Agaricomycetes</taxon>
        <taxon>Agaricomycetidae</taxon>
        <taxon>Atheliales</taxon>
        <taxon>Atheliaceae</taxon>
        <taxon>Athelia</taxon>
    </lineage>
</organism>
<dbReference type="PANTHER" id="PTHR30480">
    <property type="entry name" value="BETA-HEXOSAMINIDASE-RELATED"/>
    <property type="match status" value="1"/>
</dbReference>
<dbReference type="InterPro" id="IPR036881">
    <property type="entry name" value="Glyco_hydro_3_C_sf"/>
</dbReference>
<dbReference type="GO" id="GO:0005975">
    <property type="term" value="P:carbohydrate metabolic process"/>
    <property type="evidence" value="ECO:0007669"/>
    <property type="project" value="InterPro"/>
</dbReference>
<dbReference type="Gene3D" id="3.20.20.300">
    <property type="entry name" value="Glycoside hydrolase, family 3, N-terminal domain"/>
    <property type="match status" value="1"/>
</dbReference>
<evidence type="ECO:0000256" key="2">
    <source>
        <dbReference type="ARBA" id="ARBA00022801"/>
    </source>
</evidence>
<sequence>MISLTDEQKREIGQHFVFGFHGHVVSEDIKTLIRDYHLGNIILMKRNVQSIAKVHALVQELQAFAKACGHEKPLMIGIDQENGLVSAFSSTATYDAGTQFPGAMALAATGSPDLAEQVSSASAREMKMAGINWAYRHAHTISPVADVNSDPRNPVIGVRSFGDGKANRSYILTDPEKVGLFATAVARGLTSAGVAPSPKHFPGHGDTHVDSHLALPVIRHSLATLLITALPPFQALISTFPSATIMTGHMALPLVTGDEVPCSLSRKITTDLLRTQMGYEGVVVTDCLEMDAVVNGYGSEGGAVLALQAGADVVMICHTFERQRGAIEATWKAVQDGGWTAADINASAQRVRALKEKFAGSWEEVLSRMLDEAELQKLKAVNAELSRKAYAASVAVVRGPVSGIISGVKTVLVLTPEMQSLNKAVDDADGVLRTGEGGTVRNTAGPSYLALAALIARRTLSSQHIVYSSKALDKEELRGADVIIFVTRNADQSPWQMEHLETLLEAKKKAGSEEIKADIVVLQSCGPYDLLKLRGALTVPSLACFEFTPPAFEAAVNVLLGDKEATGIVPVLGGVVTGL</sequence>
<dbReference type="InterPro" id="IPR001764">
    <property type="entry name" value="Glyco_hydro_3_N"/>
</dbReference>
<keyword evidence="3" id="KW-0326">Glycosidase</keyword>
<dbReference type="InterPro" id="IPR017853">
    <property type="entry name" value="GH"/>
</dbReference>
<dbReference type="SUPFAM" id="SSF51445">
    <property type="entry name" value="(Trans)glycosidases"/>
    <property type="match status" value="1"/>
</dbReference>
<keyword evidence="2 5" id="KW-0378">Hydrolase</keyword>
<dbReference type="InterPro" id="IPR036962">
    <property type="entry name" value="Glyco_hydro_3_N_sf"/>
</dbReference>
<dbReference type="InterPro" id="IPR050226">
    <property type="entry name" value="NagZ_Beta-hexosaminidase"/>
</dbReference>
<dbReference type="Proteomes" id="UP000076532">
    <property type="component" value="Unassembled WGS sequence"/>
</dbReference>
<evidence type="ECO:0000259" key="4">
    <source>
        <dbReference type="Pfam" id="PF00933"/>
    </source>
</evidence>
<dbReference type="GO" id="GO:0004553">
    <property type="term" value="F:hydrolase activity, hydrolyzing O-glycosyl compounds"/>
    <property type="evidence" value="ECO:0007669"/>
    <property type="project" value="InterPro"/>
</dbReference>
<dbReference type="EMBL" id="KV418208">
    <property type="protein sequence ID" value="KZP02982.1"/>
    <property type="molecule type" value="Genomic_DNA"/>
</dbReference>
<accession>A0A167TIR6</accession>
<feature type="domain" description="Glycoside hydrolase family 3 N-terminal" evidence="4">
    <location>
        <begin position="25"/>
        <end position="352"/>
    </location>
</feature>
<dbReference type="PANTHER" id="PTHR30480:SF16">
    <property type="entry name" value="GLYCOSIDE HYDROLASE FAMILY 3 DOMAIN PROTEIN"/>
    <property type="match status" value="1"/>
</dbReference>
<dbReference type="OrthoDB" id="4215304at2759"/>
<evidence type="ECO:0000313" key="5">
    <source>
        <dbReference type="EMBL" id="KZP02982.1"/>
    </source>
</evidence>
<evidence type="ECO:0000313" key="6">
    <source>
        <dbReference type="Proteomes" id="UP000076532"/>
    </source>
</evidence>
<evidence type="ECO:0000256" key="1">
    <source>
        <dbReference type="ARBA" id="ARBA00005336"/>
    </source>
</evidence>
<keyword evidence="6" id="KW-1185">Reference proteome</keyword>
<reference evidence="5 6" key="1">
    <citation type="journal article" date="2016" name="Mol. Biol. Evol.">
        <title>Comparative Genomics of Early-Diverging Mushroom-Forming Fungi Provides Insights into the Origins of Lignocellulose Decay Capabilities.</title>
        <authorList>
            <person name="Nagy L.G."/>
            <person name="Riley R."/>
            <person name="Tritt A."/>
            <person name="Adam C."/>
            <person name="Daum C."/>
            <person name="Floudas D."/>
            <person name="Sun H."/>
            <person name="Yadav J.S."/>
            <person name="Pangilinan J."/>
            <person name="Larsson K.H."/>
            <person name="Matsuura K."/>
            <person name="Barry K."/>
            <person name="Labutti K."/>
            <person name="Kuo R."/>
            <person name="Ohm R.A."/>
            <person name="Bhattacharya S.S."/>
            <person name="Shirouzu T."/>
            <person name="Yoshinaga Y."/>
            <person name="Martin F.M."/>
            <person name="Grigoriev I.V."/>
            <person name="Hibbett D.S."/>
        </authorList>
    </citation>
    <scope>NUCLEOTIDE SEQUENCE [LARGE SCALE GENOMIC DNA]</scope>
    <source>
        <strain evidence="5 6">CBS 109695</strain>
    </source>
</reference>
<protein>
    <submittedName>
        <fullName evidence="5">Glycoside hydrolase family 3 protein</fullName>
    </submittedName>
</protein>
<dbReference type="Pfam" id="PF00933">
    <property type="entry name" value="Glyco_hydro_3"/>
    <property type="match status" value="1"/>
</dbReference>